<dbReference type="InterPro" id="IPR002591">
    <property type="entry name" value="Phosphodiest/P_Trfase"/>
</dbReference>
<comment type="catalytic activity">
    <reaction evidence="27">
        <text>1-hexadecanoyl-sn-glycero-3-phosphocholine + H2O = 1-hexadecanoyl-sn-glycerol + phosphocholine + H(+)</text>
        <dbReference type="Rhea" id="RHEA:41119"/>
        <dbReference type="ChEBI" id="CHEBI:15377"/>
        <dbReference type="ChEBI" id="CHEBI:15378"/>
        <dbReference type="ChEBI" id="CHEBI:72998"/>
        <dbReference type="ChEBI" id="CHEBI:75542"/>
        <dbReference type="ChEBI" id="CHEBI:295975"/>
    </reaction>
    <physiologicalReaction direction="left-to-right" evidence="27">
        <dbReference type="Rhea" id="RHEA:41120"/>
    </physiologicalReaction>
</comment>
<evidence type="ECO:0000256" key="26">
    <source>
        <dbReference type="ARBA" id="ARBA00047779"/>
    </source>
</evidence>
<evidence type="ECO:0000256" key="20">
    <source>
        <dbReference type="ARBA" id="ARBA00046203"/>
    </source>
</evidence>
<evidence type="ECO:0000256" key="3">
    <source>
        <dbReference type="ARBA" id="ARBA00010594"/>
    </source>
</evidence>
<keyword evidence="17" id="KW-0449">Lipoprotein</keyword>
<evidence type="ECO:0000256" key="7">
    <source>
        <dbReference type="ARBA" id="ARBA00022622"/>
    </source>
</evidence>
<evidence type="ECO:0000256" key="22">
    <source>
        <dbReference type="ARBA" id="ARBA00047322"/>
    </source>
</evidence>
<dbReference type="Proteomes" id="UP000216840">
    <property type="component" value="Unassembled WGS sequence"/>
</dbReference>
<evidence type="ECO:0000256" key="27">
    <source>
        <dbReference type="ARBA" id="ARBA00048209"/>
    </source>
</evidence>
<keyword evidence="37" id="KW-1185">Reference proteome</keyword>
<dbReference type="Pfam" id="PF01663">
    <property type="entry name" value="Phosphodiest"/>
    <property type="match status" value="1"/>
</dbReference>
<evidence type="ECO:0000256" key="10">
    <source>
        <dbReference type="ARBA" id="ARBA00022801"/>
    </source>
</evidence>
<keyword evidence="16" id="KW-0325">Glycoprotein</keyword>
<keyword evidence="11" id="KW-0862">Zinc</keyword>
<keyword evidence="14" id="KW-0472">Membrane</keyword>
<evidence type="ECO:0000256" key="1">
    <source>
        <dbReference type="ARBA" id="ARBA00001947"/>
    </source>
</evidence>
<evidence type="ECO:0000256" key="25">
    <source>
        <dbReference type="ARBA" id="ARBA00047600"/>
    </source>
</evidence>
<proteinExistence type="inferred from homology"/>
<comment type="catalytic activity">
    <reaction evidence="29">
        <text>sn-glycerol 3-phosphocholine + H2O = phosphocholine + glycerol + H(+)</text>
        <dbReference type="Rhea" id="RHEA:19545"/>
        <dbReference type="ChEBI" id="CHEBI:15377"/>
        <dbReference type="ChEBI" id="CHEBI:15378"/>
        <dbReference type="ChEBI" id="CHEBI:16870"/>
        <dbReference type="ChEBI" id="CHEBI:17754"/>
        <dbReference type="ChEBI" id="CHEBI:295975"/>
        <dbReference type="EC" id="3.1.4.38"/>
    </reaction>
    <physiologicalReaction direction="left-to-right" evidence="29">
        <dbReference type="Rhea" id="RHEA:19546"/>
    </physiologicalReaction>
</comment>
<evidence type="ECO:0000256" key="2">
    <source>
        <dbReference type="ARBA" id="ARBA00004609"/>
    </source>
</evidence>
<evidence type="ECO:0000256" key="34">
    <source>
        <dbReference type="PIRSR" id="PIRSR031924-51"/>
    </source>
</evidence>
<evidence type="ECO:0000256" key="24">
    <source>
        <dbReference type="ARBA" id="ARBA00047494"/>
    </source>
</evidence>
<evidence type="ECO:0000256" key="23">
    <source>
        <dbReference type="ARBA" id="ARBA00047482"/>
    </source>
</evidence>
<evidence type="ECO:0000256" key="30">
    <source>
        <dbReference type="ARBA" id="ARBA00049092"/>
    </source>
</evidence>
<evidence type="ECO:0000256" key="18">
    <source>
        <dbReference type="ARBA" id="ARBA00031167"/>
    </source>
</evidence>
<evidence type="ECO:0000256" key="15">
    <source>
        <dbReference type="ARBA" id="ARBA00023157"/>
    </source>
</evidence>
<dbReference type="AlphaFoldDB" id="A0A265UNN9"/>
<dbReference type="InterPro" id="IPR017850">
    <property type="entry name" value="Alkaline_phosphatase_core_sf"/>
</dbReference>
<evidence type="ECO:0000256" key="21">
    <source>
        <dbReference type="ARBA" id="ARBA00047290"/>
    </source>
</evidence>
<dbReference type="GO" id="GO:0046872">
    <property type="term" value="F:metal ion binding"/>
    <property type="evidence" value="ECO:0007669"/>
    <property type="project" value="UniProtKB-KW"/>
</dbReference>
<dbReference type="RefSeq" id="WP_094969300.1">
    <property type="nucleotide sequence ID" value="NZ_NGJN01000008.1"/>
</dbReference>
<comment type="cofactor">
    <cofactor evidence="1">
        <name>Zn(2+)</name>
        <dbReference type="ChEBI" id="CHEBI:29105"/>
    </cofactor>
</comment>
<comment type="catalytic activity">
    <reaction evidence="22">
        <text>1-(9Z-octadecenoyl)-sn-glycero-3-phosphocholine + H2O = 1-(9Z-octadecenoyl)-sn-glycerol + phosphocholine + H(+)</text>
        <dbReference type="Rhea" id="RHEA:41091"/>
        <dbReference type="ChEBI" id="CHEBI:15377"/>
        <dbReference type="ChEBI" id="CHEBI:15378"/>
        <dbReference type="ChEBI" id="CHEBI:28610"/>
        <dbReference type="ChEBI" id="CHEBI:75757"/>
        <dbReference type="ChEBI" id="CHEBI:295975"/>
    </reaction>
    <physiologicalReaction direction="left-to-right" evidence="22">
        <dbReference type="Rhea" id="RHEA:41092"/>
    </physiologicalReaction>
</comment>
<keyword evidence="15" id="KW-1015">Disulfide bond</keyword>
<dbReference type="InterPro" id="IPR026263">
    <property type="entry name" value="Alkaline_phosphatase_prok"/>
</dbReference>
<feature type="binding site" evidence="34">
    <location>
        <begin position="171"/>
        <end position="173"/>
    </location>
    <ligand>
        <name>substrate</name>
    </ligand>
</feature>
<dbReference type="NCBIfam" id="NF042991">
    <property type="entry name" value="alk_phos_PafA"/>
    <property type="match status" value="1"/>
</dbReference>
<keyword evidence="12" id="KW-0442">Lipid degradation</keyword>
<dbReference type="GO" id="GO:0004035">
    <property type="term" value="F:alkaline phosphatase activity"/>
    <property type="evidence" value="ECO:0007669"/>
    <property type="project" value="InterPro"/>
</dbReference>
<dbReference type="CDD" id="cd16016">
    <property type="entry name" value="AP-SPAP"/>
    <property type="match status" value="1"/>
</dbReference>
<dbReference type="Gene3D" id="3.40.720.10">
    <property type="entry name" value="Alkaline Phosphatase, subunit A"/>
    <property type="match status" value="1"/>
</dbReference>
<evidence type="ECO:0000256" key="13">
    <source>
        <dbReference type="ARBA" id="ARBA00023098"/>
    </source>
</evidence>
<keyword evidence="9 35" id="KW-0732">Signal</keyword>
<dbReference type="Gene3D" id="3.30.1360.150">
    <property type="match status" value="1"/>
</dbReference>
<dbReference type="GO" id="GO:0098552">
    <property type="term" value="C:side of membrane"/>
    <property type="evidence" value="ECO:0007669"/>
    <property type="project" value="UniProtKB-KW"/>
</dbReference>
<comment type="caution">
    <text evidence="36">The sequence shown here is derived from an EMBL/GenBank/DDBJ whole genome shotgun (WGS) entry which is preliminary data.</text>
</comment>
<evidence type="ECO:0000256" key="16">
    <source>
        <dbReference type="ARBA" id="ARBA00023180"/>
    </source>
</evidence>
<evidence type="ECO:0000256" key="8">
    <source>
        <dbReference type="ARBA" id="ARBA00022723"/>
    </source>
</evidence>
<comment type="catalytic activity">
    <reaction evidence="31">
        <text>1-(5Z,8Z,11Z,14Z-eicosatetraenoyl)-sn-glycero-3-phosphocholine + H2O = 1-(5Z,8Z,11Z,14Z-eicosatetraenoyl)-sn-glycerol + phosphocholine + H(+)</text>
        <dbReference type="Rhea" id="RHEA:41003"/>
        <dbReference type="ChEBI" id="CHEBI:15377"/>
        <dbReference type="ChEBI" id="CHEBI:15378"/>
        <dbReference type="ChEBI" id="CHEBI:34071"/>
        <dbReference type="ChEBI" id="CHEBI:74344"/>
        <dbReference type="ChEBI" id="CHEBI:295975"/>
    </reaction>
    <physiologicalReaction direction="left-to-right" evidence="31">
        <dbReference type="Rhea" id="RHEA:41004"/>
    </physiologicalReaction>
</comment>
<comment type="catalytic activity">
    <reaction evidence="28">
        <text>sphing-4-enine-phosphocholine + H2O = sphing-4-enine + phosphocholine + H(+)</text>
        <dbReference type="Rhea" id="RHEA:41095"/>
        <dbReference type="ChEBI" id="CHEBI:15377"/>
        <dbReference type="ChEBI" id="CHEBI:15378"/>
        <dbReference type="ChEBI" id="CHEBI:57756"/>
        <dbReference type="ChEBI" id="CHEBI:58906"/>
        <dbReference type="ChEBI" id="CHEBI:295975"/>
    </reaction>
    <physiologicalReaction direction="left-to-right" evidence="28">
        <dbReference type="Rhea" id="RHEA:41096"/>
    </physiologicalReaction>
</comment>
<keyword evidence="8 32" id="KW-0479">Metal-binding</keyword>
<comment type="catalytic activity">
    <reaction evidence="30">
        <text>1-(9Z,12Z)-octadecadienoyl-sn-glycero-3-phosphocholine + H2O = 1-(9Z,12Z-octadecadienoyl)-sn-glycerol + phosphocholine + H(+)</text>
        <dbReference type="Rhea" id="RHEA:41115"/>
        <dbReference type="ChEBI" id="CHEBI:15377"/>
        <dbReference type="ChEBI" id="CHEBI:15378"/>
        <dbReference type="ChEBI" id="CHEBI:28733"/>
        <dbReference type="ChEBI" id="CHEBI:75561"/>
        <dbReference type="ChEBI" id="CHEBI:295975"/>
    </reaction>
    <physiologicalReaction direction="left-to-right" evidence="30">
        <dbReference type="Rhea" id="RHEA:41116"/>
    </physiologicalReaction>
</comment>
<evidence type="ECO:0000256" key="35">
    <source>
        <dbReference type="SAM" id="SignalP"/>
    </source>
</evidence>
<keyword evidence="5" id="KW-1003">Cell membrane</keyword>
<feature type="signal peptide" evidence="35">
    <location>
        <begin position="1"/>
        <end position="22"/>
    </location>
</feature>
<evidence type="ECO:0000256" key="29">
    <source>
        <dbReference type="ARBA" id="ARBA00048703"/>
    </source>
</evidence>
<feature type="chain" id="PRO_5012402089" description="glycerophosphocholine cholinephosphodiesterase" evidence="35">
    <location>
        <begin position="23"/>
        <end position="555"/>
    </location>
</feature>
<dbReference type="PANTHER" id="PTHR10151">
    <property type="entry name" value="ECTONUCLEOTIDE PYROPHOSPHATASE/PHOSPHODIESTERASE"/>
    <property type="match status" value="1"/>
</dbReference>
<gene>
    <name evidence="36" type="ORF">CA834_13765</name>
</gene>
<dbReference type="GO" id="GO:0005886">
    <property type="term" value="C:plasma membrane"/>
    <property type="evidence" value="ECO:0007669"/>
    <property type="project" value="UniProtKB-SubCell"/>
</dbReference>
<name>A0A265UNN9_9FLAO</name>
<evidence type="ECO:0000256" key="5">
    <source>
        <dbReference type="ARBA" id="ARBA00022475"/>
    </source>
</evidence>
<comment type="catalytic activity">
    <reaction evidence="24">
        <text>a 1-O-alkyl-sn-glycero-3-phosphocholine + H2O = a 1-O-alkyl-sn-glycerol + phosphocholine + H(+)</text>
        <dbReference type="Rhea" id="RHEA:36083"/>
        <dbReference type="ChEBI" id="CHEBI:15377"/>
        <dbReference type="ChEBI" id="CHEBI:15378"/>
        <dbReference type="ChEBI" id="CHEBI:15850"/>
        <dbReference type="ChEBI" id="CHEBI:30909"/>
        <dbReference type="ChEBI" id="CHEBI:295975"/>
    </reaction>
    <physiologicalReaction direction="left-to-right" evidence="24">
        <dbReference type="Rhea" id="RHEA:36084"/>
    </physiologicalReaction>
</comment>
<dbReference type="GO" id="GO:0016042">
    <property type="term" value="P:lipid catabolic process"/>
    <property type="evidence" value="ECO:0007669"/>
    <property type="project" value="UniProtKB-KW"/>
</dbReference>
<evidence type="ECO:0000313" key="36">
    <source>
        <dbReference type="EMBL" id="OZV66900.1"/>
    </source>
</evidence>
<comment type="subcellular location">
    <subcellularLocation>
        <location evidence="2">Cell membrane</location>
        <topology evidence="2">Lipid-anchor</topology>
        <topology evidence="2">GPI-anchor</topology>
    </subcellularLocation>
</comment>
<evidence type="ECO:0000256" key="28">
    <source>
        <dbReference type="ARBA" id="ARBA00048234"/>
    </source>
</evidence>
<keyword evidence="7" id="KW-0336">GPI-anchor</keyword>
<evidence type="ECO:0000256" key="11">
    <source>
        <dbReference type="ARBA" id="ARBA00022833"/>
    </source>
</evidence>
<evidence type="ECO:0000256" key="31">
    <source>
        <dbReference type="ARBA" id="ARBA00049320"/>
    </source>
</evidence>
<evidence type="ECO:0000256" key="12">
    <source>
        <dbReference type="ARBA" id="ARBA00022963"/>
    </source>
</evidence>
<reference evidence="36 37" key="1">
    <citation type="submission" date="2017-05" db="EMBL/GenBank/DDBJ databases">
        <title>The draft genome sequence of Idiomarina salinarum WNB302.</title>
        <authorList>
            <person name="Sun Y."/>
            <person name="Chen B."/>
            <person name="Du Z."/>
        </authorList>
    </citation>
    <scope>NUCLEOTIDE SEQUENCE [LARGE SCALE GENOMIC DNA]</scope>
    <source>
        <strain evidence="36 37">WNB302</strain>
    </source>
</reference>
<evidence type="ECO:0000256" key="4">
    <source>
        <dbReference type="ARBA" id="ARBA00012318"/>
    </source>
</evidence>
<dbReference type="EC" id="3.1.4.38" evidence="4"/>
<evidence type="ECO:0000256" key="19">
    <source>
        <dbReference type="ARBA" id="ARBA00032556"/>
    </source>
</evidence>
<accession>A0A265UNN9</accession>
<comment type="catalytic activity">
    <reaction evidence="23">
        <text>glycero-2-phosphocholine + H2O = phosphocholine + glycerol + H(+)</text>
        <dbReference type="Rhea" id="RHEA:61684"/>
        <dbReference type="ChEBI" id="CHEBI:15377"/>
        <dbReference type="ChEBI" id="CHEBI:15378"/>
        <dbReference type="ChEBI" id="CHEBI:17754"/>
        <dbReference type="ChEBI" id="CHEBI:144950"/>
        <dbReference type="ChEBI" id="CHEBI:295975"/>
    </reaction>
    <physiologicalReaction direction="left-to-right" evidence="23">
        <dbReference type="Rhea" id="RHEA:61685"/>
    </physiologicalReaction>
</comment>
<dbReference type="PANTHER" id="PTHR10151:SF66">
    <property type="entry name" value="GLYCEROPHOSPHOCHOLINE CHOLINEPHOSPHODIESTERASE ENPP6"/>
    <property type="match status" value="1"/>
</dbReference>
<dbReference type="OrthoDB" id="9766127at2"/>
<evidence type="ECO:0000256" key="6">
    <source>
        <dbReference type="ARBA" id="ARBA00022553"/>
    </source>
</evidence>
<evidence type="ECO:0000256" key="32">
    <source>
        <dbReference type="PIRNR" id="PIRNR031924"/>
    </source>
</evidence>
<sequence length="555" mass="61819">MKKSFLTVTCFFVILVSFSQNNAENTYKSEAKDKQVFKPKLVVGIVVDQMRYDYLTRFYTKFGDGGFKRMINEGFNCKNNHFNYVPTYTGPGHASVYTGTTPKYHGIISNNWYDKEVKQTVYCAEDNSVQSVGTSSSVGQMSPHRMLTTSFADENRLFTQMRGKTIGIAIKDRGAILPAGHTANAAYWFHGKDEGVWISSTFYKNDLPQWVKDFNTSDAAESYFKVWDTYKPIQSYTESGNDLNDFERGFKGKETATFPYDLEALKSENGDFDILKATAYGNSLTVDFAIAAVKGEVLGQDNETDVLALSFSSTDYVGHNFGVNSKEVEDTYIRLDKDLERFFLFLDKSVGKDEYTVFLTADHGAVNVPSYLSSVKIPAGYLDYNTRKQKFQSFLTESYGTTEIVENVSNDQVFLNKVKLKELGLNLHEVEQAIVDEQISYPNIAKVYTATAMNSTNFTTGIEALLQSGFNQKRSGDVIIVNDVAHIAYSRTGSTHGSGSNYDTHVPLLFFGKGIKQGETLRKTEITDIAPTISALLGISFPNGAIGQPLGIVLD</sequence>
<comment type="catalytic activity">
    <reaction evidence="25">
        <text>a 1-acyl-sn-glycero-3-phosphocholine + H2O = a 1-acyl-sn-glycerol + phosphocholine + H(+)</text>
        <dbReference type="Rhea" id="RHEA:44720"/>
        <dbReference type="ChEBI" id="CHEBI:15377"/>
        <dbReference type="ChEBI" id="CHEBI:15378"/>
        <dbReference type="ChEBI" id="CHEBI:58168"/>
        <dbReference type="ChEBI" id="CHEBI:64683"/>
        <dbReference type="ChEBI" id="CHEBI:295975"/>
    </reaction>
    <physiologicalReaction direction="left-to-right" evidence="25">
        <dbReference type="Rhea" id="RHEA:44721"/>
    </physiologicalReaction>
</comment>
<evidence type="ECO:0000313" key="37">
    <source>
        <dbReference type="Proteomes" id="UP000216840"/>
    </source>
</evidence>
<feature type="binding site" evidence="34">
    <location>
        <position position="110"/>
    </location>
    <ligand>
        <name>substrate</name>
    </ligand>
</feature>
<keyword evidence="13" id="KW-0443">Lipid metabolism</keyword>
<comment type="similarity">
    <text evidence="3">Belongs to the nucleotide pyrophosphatase/phosphodiesterase family.</text>
</comment>
<evidence type="ECO:0000256" key="9">
    <source>
        <dbReference type="ARBA" id="ARBA00022729"/>
    </source>
</evidence>
<protein>
    <recommendedName>
        <fullName evidence="4">glycerophosphocholine cholinephosphodiesterase</fullName>
        <ecNumber evidence="4">3.1.4.38</ecNumber>
    </recommendedName>
    <alternativeName>
        <fullName evidence="19">Choline-specific glycerophosphodiester phosphodiesterase</fullName>
    </alternativeName>
    <alternativeName>
        <fullName evidence="18">Ectonucleotide pyrophosphatase/phosphodiesterase family member 6</fullName>
    </alternativeName>
</protein>
<keyword evidence="10" id="KW-0378">Hydrolase</keyword>
<keyword evidence="6 33" id="KW-0597">Phosphoprotein</keyword>
<dbReference type="SUPFAM" id="SSF53649">
    <property type="entry name" value="Alkaline phosphatase-like"/>
    <property type="match status" value="1"/>
</dbReference>
<comment type="catalytic activity">
    <reaction evidence="26">
        <text>1-tetradecanoyl-sn-glycero-3-phosphocholine + H2O = 1-tetradecanoyl-sn-glycerol + phosphocholine + H(+)</text>
        <dbReference type="Rhea" id="RHEA:40999"/>
        <dbReference type="ChEBI" id="CHEBI:15377"/>
        <dbReference type="ChEBI" id="CHEBI:15378"/>
        <dbReference type="ChEBI" id="CHEBI:64489"/>
        <dbReference type="ChEBI" id="CHEBI:75536"/>
        <dbReference type="ChEBI" id="CHEBI:295975"/>
    </reaction>
    <physiologicalReaction direction="left-to-right" evidence="26">
        <dbReference type="Rhea" id="RHEA:41000"/>
    </physiologicalReaction>
</comment>
<evidence type="ECO:0000256" key="17">
    <source>
        <dbReference type="ARBA" id="ARBA00023288"/>
    </source>
</evidence>
<evidence type="ECO:0000256" key="33">
    <source>
        <dbReference type="PIRSR" id="PIRSR031924-50"/>
    </source>
</evidence>
<dbReference type="EMBL" id="NGJN01000008">
    <property type="protein sequence ID" value="OZV66900.1"/>
    <property type="molecule type" value="Genomic_DNA"/>
</dbReference>
<organism evidence="36 37">
    <name type="scientific">Winogradskyella aurantia</name>
    <dbReference type="NCBI Taxonomy" id="1915063"/>
    <lineage>
        <taxon>Bacteria</taxon>
        <taxon>Pseudomonadati</taxon>
        <taxon>Bacteroidota</taxon>
        <taxon>Flavobacteriia</taxon>
        <taxon>Flavobacteriales</taxon>
        <taxon>Flavobacteriaceae</taxon>
        <taxon>Winogradskyella</taxon>
    </lineage>
</organism>
<evidence type="ECO:0000256" key="14">
    <source>
        <dbReference type="ARBA" id="ARBA00023136"/>
    </source>
</evidence>
<comment type="catalytic activity">
    <reaction evidence="21">
        <text>1-dodecanoyl-sn-glycero-3-phosphocholine + H2O = 1-dodecanoyl-sn-glycerol + phosphocholine + H(+)</text>
        <dbReference type="Rhea" id="RHEA:41127"/>
        <dbReference type="ChEBI" id="CHEBI:15377"/>
        <dbReference type="ChEBI" id="CHEBI:15378"/>
        <dbReference type="ChEBI" id="CHEBI:74966"/>
        <dbReference type="ChEBI" id="CHEBI:75529"/>
        <dbReference type="ChEBI" id="CHEBI:295975"/>
    </reaction>
    <physiologicalReaction direction="left-to-right" evidence="21">
        <dbReference type="Rhea" id="RHEA:41128"/>
    </physiologicalReaction>
</comment>
<feature type="active site" description="Phosphothreonine intermediate" evidence="33">
    <location>
        <position position="89"/>
    </location>
</feature>
<comment type="function">
    <text evidence="20">Choline-specific glycerophosphodiesterase that hydrolyzes glycerophosphocholine (GPC) and lysophosphatidylcholine (LPC) and contributes to supplying choline to the cells. Has a preference for LPC with short (12:0 and 14:0) or polyunsaturated (18:2 and 20:4) fatty acids. In vitro, hydrolyzes only choline-containing lysophospholipids, such as sphingosylphosphorylcholine (SPC), platelet-activating factor (PAF) and lysoPAF, but not other lysophospholipids.</text>
</comment>
<dbReference type="GO" id="GO:0047390">
    <property type="term" value="F:glycerophosphocholine cholinephosphodiesterase activity"/>
    <property type="evidence" value="ECO:0007669"/>
    <property type="project" value="UniProtKB-EC"/>
</dbReference>
<dbReference type="PIRSF" id="PIRSF031924">
    <property type="entry name" value="Pi-irrepressible_AP"/>
    <property type="match status" value="1"/>
</dbReference>